<gene>
    <name evidence="2" type="ORF">EIY87_35915</name>
</gene>
<sequence length="94" mass="10418">MGDGQRKITDGPPAKPDTTHRYVDMVEIAGWFGISHRAVANWRTRYADTHPFPEPDVIVGRTPGWSRKRRPEIETWAAGRPGPGVGGGRPRKSS</sequence>
<evidence type="ECO:0000256" key="1">
    <source>
        <dbReference type="SAM" id="MobiDB-lite"/>
    </source>
</evidence>
<reference evidence="2 3" key="1">
    <citation type="submission" date="2018-12" db="EMBL/GenBank/DDBJ databases">
        <title>Amycolatopsis eburnea sp. nov. actinomycete associate with arbuscular mycorrhiza fungal spore.</title>
        <authorList>
            <person name="Lumyong S."/>
            <person name="Chaiya L."/>
        </authorList>
    </citation>
    <scope>NUCLEOTIDE SEQUENCE [LARGE SCALE GENOMIC DNA]</scope>
    <source>
        <strain evidence="2 3">GLM-1</strain>
    </source>
</reference>
<dbReference type="OrthoDB" id="3634697at2"/>
<dbReference type="Proteomes" id="UP000267081">
    <property type="component" value="Unassembled WGS sequence"/>
</dbReference>
<name>A0A3R9FGW1_9PSEU</name>
<comment type="caution">
    <text evidence="2">The sequence shown here is derived from an EMBL/GenBank/DDBJ whole genome shotgun (WGS) entry which is preliminary data.</text>
</comment>
<dbReference type="RefSeq" id="WP_125314411.1">
    <property type="nucleotide sequence ID" value="NZ_RSEC01000060.1"/>
</dbReference>
<proteinExistence type="predicted"/>
<protein>
    <submittedName>
        <fullName evidence="2">Uncharacterized protein</fullName>
    </submittedName>
</protein>
<organism evidence="2 3">
    <name type="scientific">Amycolatopsis eburnea</name>
    <dbReference type="NCBI Taxonomy" id="2267691"/>
    <lineage>
        <taxon>Bacteria</taxon>
        <taxon>Bacillati</taxon>
        <taxon>Actinomycetota</taxon>
        <taxon>Actinomycetes</taxon>
        <taxon>Pseudonocardiales</taxon>
        <taxon>Pseudonocardiaceae</taxon>
        <taxon>Amycolatopsis</taxon>
    </lineage>
</organism>
<keyword evidence="3" id="KW-1185">Reference proteome</keyword>
<accession>A0A3R9FGW1</accession>
<dbReference type="EMBL" id="RSEC01000060">
    <property type="protein sequence ID" value="RSD10276.1"/>
    <property type="molecule type" value="Genomic_DNA"/>
</dbReference>
<evidence type="ECO:0000313" key="2">
    <source>
        <dbReference type="EMBL" id="RSD10276.1"/>
    </source>
</evidence>
<feature type="region of interest" description="Disordered" evidence="1">
    <location>
        <begin position="71"/>
        <end position="94"/>
    </location>
</feature>
<evidence type="ECO:0000313" key="3">
    <source>
        <dbReference type="Proteomes" id="UP000267081"/>
    </source>
</evidence>
<dbReference type="AlphaFoldDB" id="A0A3R9FGW1"/>